<reference evidence="4 5" key="1">
    <citation type="submission" date="2019-05" db="EMBL/GenBank/DDBJ databases">
        <title>Emergence of the Ug99 lineage of the wheat stem rust pathogen through somatic hybridization.</title>
        <authorList>
            <person name="Li F."/>
            <person name="Upadhyaya N.M."/>
            <person name="Sperschneider J."/>
            <person name="Matny O."/>
            <person name="Nguyen-Phuc H."/>
            <person name="Mago R."/>
            <person name="Raley C."/>
            <person name="Miller M.E."/>
            <person name="Silverstein K.A.T."/>
            <person name="Henningsen E."/>
            <person name="Hirsch C.D."/>
            <person name="Visser B."/>
            <person name="Pretorius Z.A."/>
            <person name="Steffenson B.J."/>
            <person name="Schwessinger B."/>
            <person name="Dodds P.N."/>
            <person name="Figueroa M."/>
        </authorList>
    </citation>
    <scope>NUCLEOTIDE SEQUENCE [LARGE SCALE GENOMIC DNA]</scope>
    <source>
        <strain evidence="2">21-0</strain>
        <strain evidence="3 5">Ug99</strain>
    </source>
</reference>
<evidence type="ECO:0000313" key="2">
    <source>
        <dbReference type="EMBL" id="KAA1096154.1"/>
    </source>
</evidence>
<dbReference type="Proteomes" id="UP000325313">
    <property type="component" value="Unassembled WGS sequence"/>
</dbReference>
<proteinExistence type="predicted"/>
<dbReference type="Proteomes" id="UP000324748">
    <property type="component" value="Unassembled WGS sequence"/>
</dbReference>
<name>A0A5B0P6A3_PUCGR</name>
<sequence length="86" mass="9460">MLKQGEMTISATEQSLDTHPSQGIIRILCPTYLPWFRGASHATAPPLAQHSPVWSSIQKATNSPSNGGPVELPSLRRRNARPHLHQ</sequence>
<evidence type="ECO:0000313" key="3">
    <source>
        <dbReference type="EMBL" id="KAA1104906.1"/>
    </source>
</evidence>
<keyword evidence="4" id="KW-1185">Reference proteome</keyword>
<feature type="region of interest" description="Disordered" evidence="1">
    <location>
        <begin position="44"/>
        <end position="86"/>
    </location>
</feature>
<dbReference type="EMBL" id="VSWC01000067">
    <property type="protein sequence ID" value="KAA1096154.1"/>
    <property type="molecule type" value="Genomic_DNA"/>
</dbReference>
<feature type="compositionally biased region" description="Polar residues" evidence="1">
    <location>
        <begin position="52"/>
        <end position="66"/>
    </location>
</feature>
<comment type="caution">
    <text evidence="2">The sequence shown here is derived from an EMBL/GenBank/DDBJ whole genome shotgun (WGS) entry which is preliminary data.</text>
</comment>
<feature type="compositionally biased region" description="Basic residues" evidence="1">
    <location>
        <begin position="75"/>
        <end position="86"/>
    </location>
</feature>
<evidence type="ECO:0000313" key="5">
    <source>
        <dbReference type="Proteomes" id="UP000325313"/>
    </source>
</evidence>
<accession>A0A5B0P6A3</accession>
<dbReference type="AlphaFoldDB" id="A0A5B0P6A3"/>
<evidence type="ECO:0000313" key="4">
    <source>
        <dbReference type="Proteomes" id="UP000324748"/>
    </source>
</evidence>
<organism evidence="2 4">
    <name type="scientific">Puccinia graminis f. sp. tritici</name>
    <dbReference type="NCBI Taxonomy" id="56615"/>
    <lineage>
        <taxon>Eukaryota</taxon>
        <taxon>Fungi</taxon>
        <taxon>Dikarya</taxon>
        <taxon>Basidiomycota</taxon>
        <taxon>Pucciniomycotina</taxon>
        <taxon>Pucciniomycetes</taxon>
        <taxon>Pucciniales</taxon>
        <taxon>Pucciniaceae</taxon>
        <taxon>Puccinia</taxon>
    </lineage>
</organism>
<protein>
    <submittedName>
        <fullName evidence="2">Uncharacterized protein</fullName>
    </submittedName>
</protein>
<gene>
    <name evidence="2" type="ORF">PGT21_006327</name>
    <name evidence="3" type="ORF">PGTUg99_009516</name>
</gene>
<evidence type="ECO:0000256" key="1">
    <source>
        <dbReference type="SAM" id="MobiDB-lite"/>
    </source>
</evidence>
<dbReference type="EMBL" id="VDEP01000315">
    <property type="protein sequence ID" value="KAA1104906.1"/>
    <property type="molecule type" value="Genomic_DNA"/>
</dbReference>